<dbReference type="GO" id="GO:0003755">
    <property type="term" value="F:peptidyl-prolyl cis-trans isomerase activity"/>
    <property type="evidence" value="ECO:0007669"/>
    <property type="project" value="UniProtKB-KW"/>
</dbReference>
<dbReference type="InterPro" id="IPR020892">
    <property type="entry name" value="Cyclophilin-type_PPIase_CS"/>
</dbReference>
<evidence type="ECO:0000256" key="1">
    <source>
        <dbReference type="ARBA" id="ARBA00007365"/>
    </source>
</evidence>
<feature type="compositionally biased region" description="Low complexity" evidence="5">
    <location>
        <begin position="51"/>
        <end position="75"/>
    </location>
</feature>
<evidence type="ECO:0000256" key="5">
    <source>
        <dbReference type="SAM" id="MobiDB-lite"/>
    </source>
</evidence>
<dbReference type="SUPFAM" id="SSF50891">
    <property type="entry name" value="Cyclophilin-like"/>
    <property type="match status" value="1"/>
</dbReference>
<dbReference type="EC" id="5.2.1.8" evidence="2"/>
<dbReference type="InterPro" id="IPR044666">
    <property type="entry name" value="Cyclophilin_A-like"/>
</dbReference>
<feature type="domain" description="PPIase cyclophilin-type" evidence="6">
    <location>
        <begin position="178"/>
        <end position="364"/>
    </location>
</feature>
<name>A0A0C2CZ04_9BACT</name>
<dbReference type="Gene3D" id="2.40.100.10">
    <property type="entry name" value="Cyclophilin-like"/>
    <property type="match status" value="1"/>
</dbReference>
<dbReference type="PRINTS" id="PR00153">
    <property type="entry name" value="CSAPPISMRASE"/>
</dbReference>
<comment type="similarity">
    <text evidence="1">Belongs to the cyclophilin-type PPIase family.</text>
</comment>
<organism evidence="7 8">
    <name type="scientific">Enhygromyxa salina</name>
    <dbReference type="NCBI Taxonomy" id="215803"/>
    <lineage>
        <taxon>Bacteria</taxon>
        <taxon>Pseudomonadati</taxon>
        <taxon>Myxococcota</taxon>
        <taxon>Polyangia</taxon>
        <taxon>Nannocystales</taxon>
        <taxon>Nannocystaceae</taxon>
        <taxon>Enhygromyxa</taxon>
    </lineage>
</organism>
<dbReference type="Pfam" id="PF00160">
    <property type="entry name" value="Pro_isomerase"/>
    <property type="match status" value="1"/>
</dbReference>
<dbReference type="PROSITE" id="PS00170">
    <property type="entry name" value="CSA_PPIASE_1"/>
    <property type="match status" value="1"/>
</dbReference>
<dbReference type="InterPro" id="IPR029000">
    <property type="entry name" value="Cyclophilin-like_dom_sf"/>
</dbReference>
<dbReference type="PANTHER" id="PTHR45625:SF4">
    <property type="entry name" value="PEPTIDYLPROLYL ISOMERASE DOMAIN AND WD REPEAT-CONTAINING PROTEIN 1"/>
    <property type="match status" value="1"/>
</dbReference>
<dbReference type="CDD" id="cd00317">
    <property type="entry name" value="cyclophilin"/>
    <property type="match status" value="1"/>
</dbReference>
<evidence type="ECO:0000256" key="2">
    <source>
        <dbReference type="ARBA" id="ARBA00013194"/>
    </source>
</evidence>
<evidence type="ECO:0000256" key="3">
    <source>
        <dbReference type="ARBA" id="ARBA00023110"/>
    </source>
</evidence>
<accession>A0A0C2CZ04</accession>
<feature type="region of interest" description="Disordered" evidence="5">
    <location>
        <begin position="44"/>
        <end position="75"/>
    </location>
</feature>
<keyword evidence="4 7" id="KW-0413">Isomerase</keyword>
<dbReference type="EMBL" id="JMCC02000041">
    <property type="protein sequence ID" value="KIG16186.1"/>
    <property type="molecule type" value="Genomic_DNA"/>
</dbReference>
<evidence type="ECO:0000259" key="6">
    <source>
        <dbReference type="PROSITE" id="PS50072"/>
    </source>
</evidence>
<dbReference type="GO" id="GO:0006457">
    <property type="term" value="P:protein folding"/>
    <property type="evidence" value="ECO:0007669"/>
    <property type="project" value="InterPro"/>
</dbReference>
<dbReference type="PROSITE" id="PS50072">
    <property type="entry name" value="CSA_PPIASE_2"/>
    <property type="match status" value="1"/>
</dbReference>
<dbReference type="Proteomes" id="UP000031599">
    <property type="component" value="Unassembled WGS sequence"/>
</dbReference>
<dbReference type="InterPro" id="IPR002130">
    <property type="entry name" value="Cyclophilin-type_PPIase_dom"/>
</dbReference>
<proteinExistence type="inferred from homology"/>
<dbReference type="PANTHER" id="PTHR45625">
    <property type="entry name" value="PEPTIDYL-PROLYL CIS-TRANS ISOMERASE-RELATED"/>
    <property type="match status" value="1"/>
</dbReference>
<sequence length="367" mass="39515">MTMPEIPRPTGLASFICAPIGPASTLLGATLLLALSGCPATPPEAGKADTKAAAGKAPANANANAGDTKQPPAAEQAPAEDNCCRYCFVGTPCGDECLPEGKTCDKPEGEGCACSKDKRVAREFRKGFRLPPKAGLIGPDVFNYNKSQGDPIDGPFTLEMAFAGDADLADVSKGKLTAVFDTSMGTFECELYEEKAPLTVANFVGLARGVRPFLDPRDRKAEEWKQAPYYDGTIFHRVIADFMLQGGDPTAMGVGTPGYFIPDEFDPELRHKGPGYLSMANRNPYDPATNKPIYDDLTGLTVGNTGSAQFFVTVRDTMALNDRHTIFGFCPDPTLPIEMSKVRTQSRPIPDKPFEDIVIKTLTFKRK</sequence>
<gene>
    <name evidence="7" type="ORF">DB30_04798</name>
</gene>
<protein>
    <recommendedName>
        <fullName evidence="2">peptidylprolyl isomerase</fullName>
        <ecNumber evidence="2">5.2.1.8</ecNumber>
    </recommendedName>
</protein>
<dbReference type="AlphaFoldDB" id="A0A0C2CZ04"/>
<comment type="caution">
    <text evidence="7">The sequence shown here is derived from an EMBL/GenBank/DDBJ whole genome shotgun (WGS) entry which is preliminary data.</text>
</comment>
<evidence type="ECO:0000313" key="7">
    <source>
        <dbReference type="EMBL" id="KIG16186.1"/>
    </source>
</evidence>
<keyword evidence="3" id="KW-0697">Rotamase</keyword>
<evidence type="ECO:0000313" key="8">
    <source>
        <dbReference type="Proteomes" id="UP000031599"/>
    </source>
</evidence>
<evidence type="ECO:0000256" key="4">
    <source>
        <dbReference type="ARBA" id="ARBA00023235"/>
    </source>
</evidence>
<reference evidence="7 8" key="1">
    <citation type="submission" date="2014-12" db="EMBL/GenBank/DDBJ databases">
        <title>Genome assembly of Enhygromyxa salina DSM 15201.</title>
        <authorList>
            <person name="Sharma G."/>
            <person name="Subramanian S."/>
        </authorList>
    </citation>
    <scope>NUCLEOTIDE SEQUENCE [LARGE SCALE GENOMIC DNA]</scope>
    <source>
        <strain evidence="7 8">DSM 15201</strain>
    </source>
</reference>